<dbReference type="PROSITE" id="PS51186">
    <property type="entry name" value="GNAT"/>
    <property type="match status" value="1"/>
</dbReference>
<dbReference type="GO" id="GO:0016747">
    <property type="term" value="F:acyltransferase activity, transferring groups other than amino-acyl groups"/>
    <property type="evidence" value="ECO:0007669"/>
    <property type="project" value="InterPro"/>
</dbReference>
<evidence type="ECO:0000256" key="1">
    <source>
        <dbReference type="ARBA" id="ARBA00022679"/>
    </source>
</evidence>
<proteinExistence type="predicted"/>
<dbReference type="AlphaFoldDB" id="A0A1G5FEL3"/>
<feature type="domain" description="N-acetyltransferase" evidence="3">
    <location>
        <begin position="12"/>
        <end position="146"/>
    </location>
</feature>
<dbReference type="PANTHER" id="PTHR43800">
    <property type="entry name" value="PEPTIDYL-LYSINE N-ACETYLTRANSFERASE YJAB"/>
    <property type="match status" value="1"/>
</dbReference>
<sequence>MPVPFAIVPYEDRFKKELVDVWERSVRATHDFLDPTDIVYFKGIVEHIDFNSFPVFCVVDQNRVVGFVGVADTKIEMLFLDPDHIGKGLGKRLVEFALVEWQANKVDVNEQNLKAVKFYEKCGFVVCGRTEKDSAGKDYPILQMKI</sequence>
<dbReference type="Proteomes" id="UP000199354">
    <property type="component" value="Unassembled WGS sequence"/>
</dbReference>
<keyword evidence="1 4" id="KW-0808">Transferase</keyword>
<protein>
    <submittedName>
        <fullName evidence="4">Putative acetyltransferase</fullName>
    </submittedName>
</protein>
<evidence type="ECO:0000256" key="2">
    <source>
        <dbReference type="ARBA" id="ARBA00023315"/>
    </source>
</evidence>
<evidence type="ECO:0000313" key="4">
    <source>
        <dbReference type="EMBL" id="SCY37695.1"/>
    </source>
</evidence>
<keyword evidence="2" id="KW-0012">Acyltransferase</keyword>
<dbReference type="STRING" id="490189.SAMN02927903_01270"/>
<evidence type="ECO:0000313" key="5">
    <source>
        <dbReference type="Proteomes" id="UP000199354"/>
    </source>
</evidence>
<name>A0A1G5FEL3_9FLAO</name>
<accession>A0A1G5FEL3</accession>
<dbReference type="InterPro" id="IPR000182">
    <property type="entry name" value="GNAT_dom"/>
</dbReference>
<dbReference type="OrthoDB" id="9789605at2"/>
<dbReference type="SUPFAM" id="SSF55729">
    <property type="entry name" value="Acyl-CoA N-acyltransferases (Nat)"/>
    <property type="match status" value="1"/>
</dbReference>
<reference evidence="4 5" key="1">
    <citation type="submission" date="2016-10" db="EMBL/GenBank/DDBJ databases">
        <authorList>
            <person name="de Groot N.N."/>
        </authorList>
    </citation>
    <scope>NUCLEOTIDE SEQUENCE [LARGE SCALE GENOMIC DNA]</scope>
    <source>
        <strain evidence="4 5">CGMCC 1.7031</strain>
    </source>
</reference>
<dbReference type="RefSeq" id="WP_091141461.1">
    <property type="nucleotide sequence ID" value="NZ_FMVF01000005.1"/>
</dbReference>
<dbReference type="CDD" id="cd04301">
    <property type="entry name" value="NAT_SF"/>
    <property type="match status" value="1"/>
</dbReference>
<dbReference type="InterPro" id="IPR016181">
    <property type="entry name" value="Acyl_CoA_acyltransferase"/>
</dbReference>
<dbReference type="Pfam" id="PF13508">
    <property type="entry name" value="Acetyltransf_7"/>
    <property type="match status" value="1"/>
</dbReference>
<evidence type="ECO:0000259" key="3">
    <source>
        <dbReference type="PROSITE" id="PS51186"/>
    </source>
</evidence>
<dbReference type="PANTHER" id="PTHR43800:SF1">
    <property type="entry name" value="PEPTIDYL-LYSINE N-ACETYLTRANSFERASE YJAB"/>
    <property type="match status" value="1"/>
</dbReference>
<gene>
    <name evidence="4" type="ORF">SAMN02927903_01270</name>
</gene>
<keyword evidence="5" id="KW-1185">Reference proteome</keyword>
<organism evidence="4 5">
    <name type="scientific">Flavobacterium caeni</name>
    <dbReference type="NCBI Taxonomy" id="490189"/>
    <lineage>
        <taxon>Bacteria</taxon>
        <taxon>Pseudomonadati</taxon>
        <taxon>Bacteroidota</taxon>
        <taxon>Flavobacteriia</taxon>
        <taxon>Flavobacteriales</taxon>
        <taxon>Flavobacteriaceae</taxon>
        <taxon>Flavobacterium</taxon>
    </lineage>
</organism>
<dbReference type="EMBL" id="FMVF01000005">
    <property type="protein sequence ID" value="SCY37695.1"/>
    <property type="molecule type" value="Genomic_DNA"/>
</dbReference>
<dbReference type="Gene3D" id="3.40.630.30">
    <property type="match status" value="1"/>
</dbReference>